<name>A0A7V6A1H6_9BACT</name>
<evidence type="ECO:0000256" key="2">
    <source>
        <dbReference type="ARBA" id="ARBA00022679"/>
    </source>
</evidence>
<dbReference type="GO" id="GO:0032259">
    <property type="term" value="P:methylation"/>
    <property type="evidence" value="ECO:0007669"/>
    <property type="project" value="UniProtKB-KW"/>
</dbReference>
<organism evidence="3">
    <name type="scientific">Desulfobacca acetoxidans</name>
    <dbReference type="NCBI Taxonomy" id="60893"/>
    <lineage>
        <taxon>Bacteria</taxon>
        <taxon>Pseudomonadati</taxon>
        <taxon>Thermodesulfobacteriota</taxon>
        <taxon>Desulfobaccia</taxon>
        <taxon>Desulfobaccales</taxon>
        <taxon>Desulfobaccaceae</taxon>
        <taxon>Desulfobacca</taxon>
    </lineage>
</organism>
<evidence type="ECO:0000313" key="3">
    <source>
        <dbReference type="EMBL" id="HHS28460.1"/>
    </source>
</evidence>
<keyword evidence="2" id="KW-0808">Transferase</keyword>
<accession>A0A7V6A1H6</accession>
<dbReference type="EMBL" id="DTGR01000030">
    <property type="protein sequence ID" value="HHS28460.1"/>
    <property type="molecule type" value="Genomic_DNA"/>
</dbReference>
<dbReference type="InterPro" id="IPR007072">
    <property type="entry name" value="RNMT_CmcI"/>
</dbReference>
<gene>
    <name evidence="3" type="ORF">ENV52_02000</name>
</gene>
<proteinExistence type="predicted"/>
<dbReference type="GO" id="GO:0071770">
    <property type="term" value="P:DIM/DIP cell wall layer assembly"/>
    <property type="evidence" value="ECO:0007669"/>
    <property type="project" value="TreeGrafter"/>
</dbReference>
<sequence length="252" mass="28262">MQASFAAERLRHIQELGSHPELKSLSHQWLSAVSRYKYSYNFSWLGRPIIQFPQDIMAMQELIWQIKPALIVETGIAHGGSLIFYASMLELLGGDGLAVGIDIDIRTHNRRAIEAHSMCKRIRLIEGDSTEPAVVEEVYGLAEGKTPILVALDSHHTHAHVLKELQLYSPLVRKDSYLVVFDTIIEDFPPGYFHDRPWDKGNNLRTAVAEFLAANPRFVEDRDLESKLLITVAPGGYLKCIADEDSGNGEPS</sequence>
<dbReference type="GO" id="GO:0008610">
    <property type="term" value="P:lipid biosynthetic process"/>
    <property type="evidence" value="ECO:0007669"/>
    <property type="project" value="InterPro"/>
</dbReference>
<dbReference type="InterPro" id="IPR029063">
    <property type="entry name" value="SAM-dependent_MTases_sf"/>
</dbReference>
<dbReference type="GO" id="GO:0008168">
    <property type="term" value="F:methyltransferase activity"/>
    <property type="evidence" value="ECO:0007669"/>
    <property type="project" value="UniProtKB-KW"/>
</dbReference>
<dbReference type="PANTHER" id="PTHR40048:SF1">
    <property type="entry name" value="RHAMNOSYL O-METHYLTRANSFERASE"/>
    <property type="match status" value="1"/>
</dbReference>
<dbReference type="AlphaFoldDB" id="A0A7V6A1H6"/>
<dbReference type="Pfam" id="PF04989">
    <property type="entry name" value="RMNT_CmcI"/>
    <property type="match status" value="1"/>
</dbReference>
<dbReference type="PANTHER" id="PTHR40048">
    <property type="entry name" value="RHAMNOSYL O-METHYLTRANSFERASE"/>
    <property type="match status" value="1"/>
</dbReference>
<dbReference type="GO" id="GO:0005886">
    <property type="term" value="C:plasma membrane"/>
    <property type="evidence" value="ECO:0007669"/>
    <property type="project" value="TreeGrafter"/>
</dbReference>
<comment type="caution">
    <text evidence="3">The sequence shown here is derived from an EMBL/GenBank/DDBJ whole genome shotgun (WGS) entry which is preliminary data.</text>
</comment>
<dbReference type="SUPFAM" id="SSF53335">
    <property type="entry name" value="S-adenosyl-L-methionine-dependent methyltransferases"/>
    <property type="match status" value="1"/>
</dbReference>
<reference evidence="3" key="1">
    <citation type="journal article" date="2020" name="mSystems">
        <title>Genome- and Community-Level Interaction Insights into Carbon Utilization and Element Cycling Functions of Hydrothermarchaeota in Hydrothermal Sediment.</title>
        <authorList>
            <person name="Zhou Z."/>
            <person name="Liu Y."/>
            <person name="Xu W."/>
            <person name="Pan J."/>
            <person name="Luo Z.H."/>
            <person name="Li M."/>
        </authorList>
    </citation>
    <scope>NUCLEOTIDE SEQUENCE [LARGE SCALE GENOMIC DNA]</scope>
    <source>
        <strain evidence="3">SpSt-767</strain>
    </source>
</reference>
<dbReference type="Gene3D" id="3.40.50.150">
    <property type="entry name" value="Vaccinia Virus protein VP39"/>
    <property type="match status" value="1"/>
</dbReference>
<keyword evidence="1" id="KW-0489">Methyltransferase</keyword>
<protein>
    <submittedName>
        <fullName evidence="3">Cephalosporin hydroxylase</fullName>
    </submittedName>
</protein>
<evidence type="ECO:0000256" key="1">
    <source>
        <dbReference type="ARBA" id="ARBA00022603"/>
    </source>
</evidence>